<dbReference type="GO" id="GO:0022857">
    <property type="term" value="F:transmembrane transporter activity"/>
    <property type="evidence" value="ECO:0007669"/>
    <property type="project" value="InterPro"/>
</dbReference>
<keyword evidence="5 7" id="KW-1133">Transmembrane helix</keyword>
<dbReference type="GO" id="GO:0005886">
    <property type="term" value="C:plasma membrane"/>
    <property type="evidence" value="ECO:0007669"/>
    <property type="project" value="UniProtKB-SubCell"/>
</dbReference>
<evidence type="ECO:0000256" key="2">
    <source>
        <dbReference type="ARBA" id="ARBA00022448"/>
    </source>
</evidence>
<dbReference type="EMBL" id="JABANP010000009">
    <property type="protein sequence ID" value="KAF4696675.1"/>
    <property type="molecule type" value="Genomic_DNA"/>
</dbReference>
<feature type="transmembrane region" description="Helical" evidence="7">
    <location>
        <begin position="176"/>
        <end position="194"/>
    </location>
</feature>
<keyword evidence="2" id="KW-0813">Transport</keyword>
<feature type="transmembrane region" description="Helical" evidence="7">
    <location>
        <begin position="303"/>
        <end position="325"/>
    </location>
</feature>
<evidence type="ECO:0000313" key="10">
    <source>
        <dbReference type="Proteomes" id="UP000541610"/>
    </source>
</evidence>
<gene>
    <name evidence="9" type="ORF">FOZ60_016684</name>
</gene>
<dbReference type="PANTHER" id="PTHR23517:SF3">
    <property type="entry name" value="INTEGRAL MEMBRANE TRANSPORT PROTEIN"/>
    <property type="match status" value="1"/>
</dbReference>
<dbReference type="InterPro" id="IPR020846">
    <property type="entry name" value="MFS_dom"/>
</dbReference>
<protein>
    <recommendedName>
        <fullName evidence="8">Major facilitator superfamily (MFS) profile domain-containing protein</fullName>
    </recommendedName>
</protein>
<feature type="transmembrane region" description="Helical" evidence="7">
    <location>
        <begin position="214"/>
        <end position="238"/>
    </location>
</feature>
<dbReference type="Pfam" id="PF07690">
    <property type="entry name" value="MFS_1"/>
    <property type="match status" value="1"/>
</dbReference>
<evidence type="ECO:0000256" key="5">
    <source>
        <dbReference type="ARBA" id="ARBA00022989"/>
    </source>
</evidence>
<dbReference type="InterPro" id="IPR036259">
    <property type="entry name" value="MFS_trans_sf"/>
</dbReference>
<feature type="transmembrane region" description="Helical" evidence="7">
    <location>
        <begin position="607"/>
        <end position="632"/>
    </location>
</feature>
<accession>A0A7J6PKM2</accession>
<organism evidence="9 10">
    <name type="scientific">Perkinsus olseni</name>
    <name type="common">Perkinsus atlanticus</name>
    <dbReference type="NCBI Taxonomy" id="32597"/>
    <lineage>
        <taxon>Eukaryota</taxon>
        <taxon>Sar</taxon>
        <taxon>Alveolata</taxon>
        <taxon>Perkinsozoa</taxon>
        <taxon>Perkinsea</taxon>
        <taxon>Perkinsida</taxon>
        <taxon>Perkinsidae</taxon>
        <taxon>Perkinsus</taxon>
    </lineage>
</organism>
<dbReference type="InterPro" id="IPR011701">
    <property type="entry name" value="MFS"/>
</dbReference>
<reference evidence="9 10" key="1">
    <citation type="submission" date="2020-04" db="EMBL/GenBank/DDBJ databases">
        <title>Perkinsus olseni comparative genomics.</title>
        <authorList>
            <person name="Bogema D.R."/>
        </authorList>
    </citation>
    <scope>NUCLEOTIDE SEQUENCE [LARGE SCALE GENOMIC DNA]</scope>
    <source>
        <strain evidence="9">00978-12</strain>
    </source>
</reference>
<feature type="transmembrane region" description="Helical" evidence="7">
    <location>
        <begin position="45"/>
        <end position="69"/>
    </location>
</feature>
<proteinExistence type="predicted"/>
<dbReference type="Gene3D" id="1.20.1250.20">
    <property type="entry name" value="MFS general substrate transporter like domains"/>
    <property type="match status" value="2"/>
</dbReference>
<evidence type="ECO:0000256" key="6">
    <source>
        <dbReference type="ARBA" id="ARBA00023136"/>
    </source>
</evidence>
<evidence type="ECO:0000256" key="1">
    <source>
        <dbReference type="ARBA" id="ARBA00004651"/>
    </source>
</evidence>
<evidence type="ECO:0000313" key="9">
    <source>
        <dbReference type="EMBL" id="KAF4696675.1"/>
    </source>
</evidence>
<dbReference type="PROSITE" id="PS50850">
    <property type="entry name" value="MFS"/>
    <property type="match status" value="1"/>
</dbReference>
<feature type="domain" description="Major facilitator superfamily (MFS) profile" evidence="8">
    <location>
        <begin position="1"/>
        <end position="364"/>
    </location>
</feature>
<dbReference type="Proteomes" id="UP000541610">
    <property type="component" value="Unassembled WGS sequence"/>
</dbReference>
<keyword evidence="4 7" id="KW-0812">Transmembrane</keyword>
<keyword evidence="3" id="KW-1003">Cell membrane</keyword>
<dbReference type="PANTHER" id="PTHR23517">
    <property type="entry name" value="RESISTANCE PROTEIN MDTM, PUTATIVE-RELATED-RELATED"/>
    <property type="match status" value="1"/>
</dbReference>
<comment type="subcellular location">
    <subcellularLocation>
        <location evidence="1">Cell membrane</location>
        <topology evidence="1">Multi-pass membrane protein</topology>
    </subcellularLocation>
</comment>
<dbReference type="InterPro" id="IPR050171">
    <property type="entry name" value="MFS_Transporters"/>
</dbReference>
<keyword evidence="6 7" id="KW-0472">Membrane</keyword>
<evidence type="ECO:0000256" key="7">
    <source>
        <dbReference type="SAM" id="Phobius"/>
    </source>
</evidence>
<feature type="transmembrane region" description="Helical" evidence="7">
    <location>
        <begin position="129"/>
        <end position="149"/>
    </location>
</feature>
<evidence type="ECO:0000259" key="8">
    <source>
        <dbReference type="PROSITE" id="PS50850"/>
    </source>
</evidence>
<feature type="transmembrane region" description="Helical" evidence="7">
    <location>
        <begin position="81"/>
        <end position="100"/>
    </location>
</feature>
<comment type="caution">
    <text evidence="9">The sequence shown here is derived from an EMBL/GenBank/DDBJ whole genome shotgun (WGS) entry which is preliminary data.</text>
</comment>
<evidence type="ECO:0000256" key="3">
    <source>
        <dbReference type="ARBA" id="ARBA00022475"/>
    </source>
</evidence>
<feature type="transmembrane region" description="Helical" evidence="7">
    <location>
        <begin position="652"/>
        <end position="675"/>
    </location>
</feature>
<sequence length="737" mass="79298">MLVSVYGFIMGSVIDTLGPRWSLTGGMSILLVSRLVMATTYSTHVLAAVLFTVLPIGGALGIPVMQIAIKRFTEGEDRSTAFSMFYVIMNVAAITAAPCIDAFHRAFPRGIALALAGGDVHITVSSYRILFLTGAFVTALCLVICLLFLRDPPSEPNAASEKAPGQLFQEVMASDGFWRFLLLVVLLMGVRVIYRHMDATFPKYMVREFGPEALYGTIIALNPLCVVLLVPLLSPLALKYHPLKLIIVGATVTAVSPYFLVMGHTYITCVCFVLCLSLGESIWSPRLYEYTVTVAEDGREGTYMALASTPMFVATLFTGAVSGWLLDTLCPANGVRHAEFMWLLIALGSTISPVLLFVFRDSIAGCKLSELEWPVAEHSEETEPERTTTTNGEIASIRFAGLSCLQQRSPEYEGKVVLWRLPMHLVRRRKGIRLVPSESRRWSSKKIRILKGVRLYPGDSGRFSRLVSVVEATHSAASTVTAVLSLSGATTQGFLLYSIHPALHWTLSMAEVGVIATASTSVLTIIRECSGDGLPVVWEACMRVGTVLSPWASLASSALLIVTTSSTWAPFYATVLAFNTGGLALAEWTRALLRRSSDGLTRTLGTAGAWFGALIGAASSVVLSVSLASGTGPLSLVLYSGLCQLGWGQPTIGLAFTGGMSAAGALCGGALGAVAGKLHHVNHSSSAAQARHFWFDWLGCGENCVEDDEPGSERPTYDPEAPALRRIRDVLVEIGWL</sequence>
<dbReference type="AlphaFoldDB" id="A0A7J6PKM2"/>
<feature type="transmembrane region" description="Helical" evidence="7">
    <location>
        <begin position="340"/>
        <end position="359"/>
    </location>
</feature>
<name>A0A7J6PKM2_PEROL</name>
<evidence type="ECO:0000256" key="4">
    <source>
        <dbReference type="ARBA" id="ARBA00022692"/>
    </source>
</evidence>
<dbReference type="SUPFAM" id="SSF103473">
    <property type="entry name" value="MFS general substrate transporter"/>
    <property type="match status" value="1"/>
</dbReference>
<feature type="transmembrane region" description="Helical" evidence="7">
    <location>
        <begin position="258"/>
        <end position="283"/>
    </location>
</feature>
<dbReference type="OrthoDB" id="566532at2759"/>